<evidence type="ECO:0000313" key="9">
    <source>
        <dbReference type="Proteomes" id="UP000191661"/>
    </source>
</evidence>
<dbReference type="SMART" id="SM00710">
    <property type="entry name" value="PbH1"/>
    <property type="match status" value="15"/>
</dbReference>
<comment type="subcellular location">
    <subcellularLocation>
        <location evidence="1">Cell envelope</location>
    </subcellularLocation>
    <subcellularLocation>
        <location evidence="2">Cell outer membrane</location>
    </subcellularLocation>
    <subcellularLocation>
        <location evidence="3">Secreted</location>
    </subcellularLocation>
</comment>
<dbReference type="EMBL" id="JXMW01000031">
    <property type="protein sequence ID" value="OQD57993.1"/>
    <property type="molecule type" value="Genomic_DNA"/>
</dbReference>
<reference evidence="8 9" key="1">
    <citation type="submission" date="2014-12" db="EMBL/GenBank/DDBJ databases">
        <title>Genome sequence of Methanobrevibacter arboriphilicus DH1, DSM1125.</title>
        <authorList>
            <person name="Poehlein A."/>
            <person name="Thauer R.K."/>
            <person name="Seedorf H."/>
            <person name="Daniel R."/>
        </authorList>
    </citation>
    <scope>NUCLEOTIDE SEQUENCE [LARGE SCALE GENOMIC DNA]</scope>
    <source>
        <strain evidence="8 9">DH1</strain>
    </source>
</reference>
<sequence>MNTINNKPDSCNKLLATLFILLFFTILLISSINFVDAADIEIGNETDGGIKQAVANASDDDVIILDEGVYSGENNSNITFDKNLKIAGKNKNVTINLEGSFFINIITWDRTVSLVNLTIIGGYNSLRLSTRTIYIINCTFINNTGTNGGAISIGKGTHGSAFLNISSSTFINNTGTNGGAIYINWADAPGNNFHIYNSTFINNTGTSGGAISLASSSYSNVPKLTIMDSTFINNTAGRGGAIYSTASSAQRITIPISNSIFISNTAEEGGAIYGSGKFSLTINSGNFSGNNATNGGVIYNNASTMTISNGNFSGNNATNGGVIYNNASTMTISNGNFSGNNATNGGVIYNVGNVTITGGSFTGDNATYGGVIYNNATVTISNGNFSGNNATNGGVIYNVGNVTISGVNFTGNTATNYGGAIYSTGILNITNFAFINNIGGIGGAIYNTGLGYINGGDFTGNHANNWGGGVYWTGLNGGLYNSKFFNNTVNCPIVNDQNNNYGGGTIYWSGTNGTVENCNVSLSLTYSGGAIYWNGINGTLVNCKLFNNSANTINTNGNNGISGIRVIGNGFTMINCTFIDNKSRVFTFYSEGKNLSIFNCSFINNTNNNAFLYNTNNAEGLNVVNSTFTNTYSNINNVADNCNIVNSTFFNISGTNGAGVYNTGNNLLIINSTFNAISTTGNGGAIYNNNVNISIIGSNFTNNTANRGVIYNNGGIVSFSGSTFNNNNEAFTTTNGNFSFVSEDTDFYNNTYAIVFLFNNLNYIVNWNYASFDGNLYIIRLSGNNSNYTILSDFNNPGANYNGVIFDKNTYNNTIIDSIISGFNITGNSTGVIVEGGNNSVINSNITYNSVGLLINGNDTLIRGCSVINNTYGIIIGNLARNTIVNYNRLVNPISLVDNGTNTDASYNWWGNNNITKYYQNNSGTLIIIDWYVITLTANDVSVIFNNGTLLYRGPDSLTLEYVFALFNDGGFGEIDYLPDFIIDLIIMYTNNVDPTAIIISNSSRRFNGSYKPTIYMPSYFRMSTNFDLENIYYLVKYAPSVNSTISVSDNIQTGHDIIINGSLINSVGEPVYNVVLNISIITPYGIFDDFVINFAEGWNYVFTPKVVGNYTVVVSWDGDFDHAEFTNSTIFNVPKTQPILDVTAVDTFYGVESNLTINATLSNGRPIDNDYYNVTINNTVYTVYFINGIGVINLGMLPTGIYNFNVAFIGSEDKYNESNTTVTFKVSSIIPIITVNNIGTVVFGDIFTVSGFVTGVGVTPTGYVNISIGNYTNTIVSLNPDGSFNITLNSSDIGIPANNTHIVNVQYNGDINYNASEIKQIAFNVSKTIPILIVNPVVNVTFGDNVIVNGTLLGVGGVIPTNASKFDDLVLLINGKLYNVTFVGDGNWFVVFNSTGMGSAGTYNFSVIYYGDDNYTDTIIISSVTIDKASPVVIVDSVSSVIYGDDFIVSGRIVNVTANATGTVNVTIGNFTRTISLNGSGEWNITINITDVGNVSYYNVVVIYSGDINYTSQNNVSMFVNLTKANTSVIVNPVNNITFGSNFTVSGTVTSDFGTVVTGNVSVIIGNQTHTGIVNGGFWSVSFNSTEVGDANTTYNIHVTYNGDTNHLTYLNDTLLLNINPFTPSIIVNPINNLIFGENIIINGSILGITGITPQLTVNITIGNYSTLANINNTDGFWNLVLNSTAIGSAGTYTVKVNYNGNVNYTNTNTVSSVLVNHATPVIAVNNVDNQTYGNTFNVTGTITGVGIIPTGTVTIHFNNGENITISLDTLGGWSYTFNTTDHSFFTDGLGFYTVNVTYNGDNNYTHALNDTISFNIFQTSPVLIVNPVNDVVYGNNVTVTGNVVGVGSVPTGNVTIHFNNGNAVIVDLDNTGYWSYTFKTTNSSAFDNGAGSYTVNVTYDGDNNYTPAFNDKLSFSITPAHPEVFVSRVGDVNYGKSIIVSGNVSGIVGGSFPTGFVTVKVSGKSWNVPLVNGKWNITIKSSSIGIGDHVLSVGYSGNVNYTNAVSKNSSFSVLAVDIQKQEFSKIISTDKVGKKIVKYSYLIRNFGKLTGSKVFKFNINAAYNLVSFVGSNNVKYSFDKKTRILKVFVNSLDYDKVVKISFKIKRKLNVWNGRDTVVQKHIYKNRYHWLVSNSYVINIPKTYSLVKVRKSRNTNYVFDKKQNKFVFKASNLNLKKSSTAVVYSKKKISRDE</sequence>
<keyword evidence="9" id="KW-1185">Reference proteome</keyword>
<comment type="caution">
    <text evidence="8">The sequence shown here is derived from an EMBL/GenBank/DDBJ whole genome shotgun (WGS) entry which is preliminary data.</text>
</comment>
<keyword evidence="4" id="KW-0964">Secreted</keyword>
<evidence type="ECO:0000256" key="6">
    <source>
        <dbReference type="ARBA" id="ARBA00023136"/>
    </source>
</evidence>
<evidence type="ECO:0000256" key="5">
    <source>
        <dbReference type="ARBA" id="ARBA00022729"/>
    </source>
</evidence>
<evidence type="ECO:0000256" key="4">
    <source>
        <dbReference type="ARBA" id="ARBA00022525"/>
    </source>
</evidence>
<dbReference type="InterPro" id="IPR006626">
    <property type="entry name" value="PbH1"/>
</dbReference>
<evidence type="ECO:0000256" key="7">
    <source>
        <dbReference type="ARBA" id="ARBA00023237"/>
    </source>
</evidence>
<protein>
    <submittedName>
        <fullName evidence="8">Adhesin-like protein</fullName>
    </submittedName>
</protein>
<dbReference type="InterPro" id="IPR003368">
    <property type="entry name" value="POMP_repeat"/>
</dbReference>
<evidence type="ECO:0000313" key="8">
    <source>
        <dbReference type="EMBL" id="OQD57993.1"/>
    </source>
</evidence>
<dbReference type="GO" id="GO:0005576">
    <property type="term" value="C:extracellular region"/>
    <property type="evidence" value="ECO:0007669"/>
    <property type="project" value="UniProtKB-SubCell"/>
</dbReference>
<gene>
    <name evidence="8" type="ORF">MBBAR_31c00300</name>
</gene>
<keyword evidence="5" id="KW-0732">Signal</keyword>
<dbReference type="InterPro" id="IPR011050">
    <property type="entry name" value="Pectin_lyase_fold/virulence"/>
</dbReference>
<dbReference type="RefSeq" id="WP_080461162.1">
    <property type="nucleotide sequence ID" value="NZ_JXMW01000031.1"/>
</dbReference>
<accession>A0A1V6N0A1</accession>
<proteinExistence type="predicted"/>
<dbReference type="PANTHER" id="PTHR11319">
    <property type="entry name" value="G PROTEIN-COUPLED RECEPTOR-RELATED"/>
    <property type="match status" value="1"/>
</dbReference>
<dbReference type="InterPro" id="IPR013783">
    <property type="entry name" value="Ig-like_fold"/>
</dbReference>
<evidence type="ECO:0000256" key="1">
    <source>
        <dbReference type="ARBA" id="ARBA00004196"/>
    </source>
</evidence>
<name>A0A1V6N0A1_METAZ</name>
<dbReference type="PANTHER" id="PTHR11319:SF35">
    <property type="entry name" value="OUTER MEMBRANE PROTEIN PMPC-RELATED"/>
    <property type="match status" value="1"/>
</dbReference>
<keyword evidence="6" id="KW-0472">Membrane</keyword>
<keyword evidence="7" id="KW-0998">Cell outer membrane</keyword>
<dbReference type="Gene3D" id="2.60.40.10">
    <property type="entry name" value="Immunoglobulins"/>
    <property type="match status" value="1"/>
</dbReference>
<evidence type="ECO:0000256" key="3">
    <source>
        <dbReference type="ARBA" id="ARBA00004613"/>
    </source>
</evidence>
<dbReference type="NCBIfam" id="TIGR01376">
    <property type="entry name" value="POMP_repeat"/>
    <property type="match status" value="3"/>
</dbReference>
<dbReference type="Proteomes" id="UP000191661">
    <property type="component" value="Unassembled WGS sequence"/>
</dbReference>
<organism evidence="8 9">
    <name type="scientific">Methanobrevibacter arboriphilus JCM 13429 = DSM 1125</name>
    <dbReference type="NCBI Taxonomy" id="1300164"/>
    <lineage>
        <taxon>Archaea</taxon>
        <taxon>Methanobacteriati</taxon>
        <taxon>Methanobacteriota</taxon>
        <taxon>Methanomada group</taxon>
        <taxon>Methanobacteria</taxon>
        <taxon>Methanobacteriales</taxon>
        <taxon>Methanobacteriaceae</taxon>
        <taxon>Methanobrevibacter</taxon>
    </lineage>
</organism>
<dbReference type="OrthoDB" id="78104at2157"/>
<dbReference type="SUPFAM" id="SSF51126">
    <property type="entry name" value="Pectin lyase-like"/>
    <property type="match status" value="2"/>
</dbReference>
<evidence type="ECO:0000256" key="2">
    <source>
        <dbReference type="ARBA" id="ARBA00004442"/>
    </source>
</evidence>